<dbReference type="EMBL" id="FQXR01000002">
    <property type="protein sequence ID" value="SHH42476.1"/>
    <property type="molecule type" value="Genomic_DNA"/>
</dbReference>
<keyword evidence="6" id="KW-0969">Cilium</keyword>
<dbReference type="InterPro" id="IPR001444">
    <property type="entry name" value="Flag_bb_rod_N"/>
</dbReference>
<gene>
    <name evidence="6" type="ORF">SAMN02745180_00295</name>
</gene>
<accession>A0A1M5SVH6</accession>
<dbReference type="Pfam" id="PF06429">
    <property type="entry name" value="Flg_bbr_C"/>
    <property type="match status" value="1"/>
</dbReference>
<dbReference type="GO" id="GO:0071978">
    <property type="term" value="P:bacterial-type flagellum-dependent swarming motility"/>
    <property type="evidence" value="ECO:0007669"/>
    <property type="project" value="TreeGrafter"/>
</dbReference>
<dbReference type="PANTHER" id="PTHR30435:SF19">
    <property type="entry name" value="FLAGELLAR BASAL-BODY ROD PROTEIN FLGG"/>
    <property type="match status" value="1"/>
</dbReference>
<evidence type="ECO:0000313" key="7">
    <source>
        <dbReference type="Proteomes" id="UP000184389"/>
    </source>
</evidence>
<evidence type="ECO:0000259" key="4">
    <source>
        <dbReference type="Pfam" id="PF06429"/>
    </source>
</evidence>
<dbReference type="NCBIfam" id="TIGR03506">
    <property type="entry name" value="FlgEFG_subfam"/>
    <property type="match status" value="1"/>
</dbReference>
<name>A0A1M5SVH6_9FIRM</name>
<sequence length="335" mass="37140">MNRGLYISATSLIANQKRLESIANNLSNMNTMGYKKDITITESFPEVLLSKINDKPSIRSSGENEIYYQTDGETHTAHTEEGYFMVRTPNGISYVKDIQFVVDDEGYLRTFYRNEKNEYKVDAENYIVGPGGNPVQGQGGNLEAMIQGLVYNPSPRVIGTMSAGVNVKKVVVDFSQGSIVETGGKYDVALNGSGFFKVQGDNGEIYYTRNGAFTVNANGELTTIDGYKVLGQNGPIDMGRGQELNVSMLDVVDLDNKEYLRKVGNNLYQMPEDIEGEEAPFGGEVLQGFLEDSNVDSIKEMVEMINLLRNFESCQKAIRVQDEMLEKSANEIGRV</sequence>
<reference evidence="6 7" key="1">
    <citation type="submission" date="2016-11" db="EMBL/GenBank/DDBJ databases">
        <authorList>
            <person name="Jaros S."/>
            <person name="Januszkiewicz K."/>
            <person name="Wedrychowicz H."/>
        </authorList>
    </citation>
    <scope>NUCLEOTIDE SEQUENCE [LARGE SCALE GENOMIC DNA]</scope>
    <source>
        <strain evidence="6 7">DSM 13106</strain>
    </source>
</reference>
<evidence type="ECO:0000259" key="5">
    <source>
        <dbReference type="Pfam" id="PF22692"/>
    </source>
</evidence>
<proteinExistence type="inferred from homology"/>
<dbReference type="PANTHER" id="PTHR30435">
    <property type="entry name" value="FLAGELLAR PROTEIN"/>
    <property type="match status" value="1"/>
</dbReference>
<comment type="subcellular location">
    <subcellularLocation>
        <location evidence="2">Bacterial flagellum basal body</location>
    </subcellularLocation>
</comment>
<organism evidence="6 7">
    <name type="scientific">Sporanaerobacter acetigenes DSM 13106</name>
    <dbReference type="NCBI Taxonomy" id="1123281"/>
    <lineage>
        <taxon>Bacteria</taxon>
        <taxon>Bacillati</taxon>
        <taxon>Bacillota</taxon>
        <taxon>Tissierellia</taxon>
        <taxon>Tissierellales</taxon>
        <taxon>Sporanaerobacteraceae</taxon>
        <taxon>Sporanaerobacter</taxon>
    </lineage>
</organism>
<dbReference type="Pfam" id="PF22692">
    <property type="entry name" value="LlgE_F_G_D1"/>
    <property type="match status" value="1"/>
</dbReference>
<evidence type="ECO:0000256" key="1">
    <source>
        <dbReference type="ARBA" id="ARBA00009677"/>
    </source>
</evidence>
<protein>
    <submittedName>
        <fullName evidence="6">Flagellar basal-body rod protein FlgG</fullName>
    </submittedName>
</protein>
<dbReference type="GO" id="GO:0009425">
    <property type="term" value="C:bacterial-type flagellum basal body"/>
    <property type="evidence" value="ECO:0007669"/>
    <property type="project" value="UniProtKB-SubCell"/>
</dbReference>
<comment type="similarity">
    <text evidence="1 2">Belongs to the flagella basal body rod proteins family.</text>
</comment>
<dbReference type="RefSeq" id="WP_084604089.1">
    <property type="nucleotide sequence ID" value="NZ_FQXR01000002.1"/>
</dbReference>
<evidence type="ECO:0000313" key="6">
    <source>
        <dbReference type="EMBL" id="SHH42476.1"/>
    </source>
</evidence>
<dbReference type="InterPro" id="IPR053967">
    <property type="entry name" value="LlgE_F_G-like_D1"/>
</dbReference>
<dbReference type="InterPro" id="IPR037925">
    <property type="entry name" value="FlgE/F/G-like"/>
</dbReference>
<evidence type="ECO:0000259" key="3">
    <source>
        <dbReference type="Pfam" id="PF00460"/>
    </source>
</evidence>
<dbReference type="STRING" id="1123281.SAMN02745180_00295"/>
<feature type="domain" description="Flagellar hook protein FlgE/F/G-like D1" evidence="5">
    <location>
        <begin position="189"/>
        <end position="231"/>
    </location>
</feature>
<feature type="domain" description="Flagellar basal body rod protein N-terminal" evidence="3">
    <location>
        <begin position="5"/>
        <end position="35"/>
    </location>
</feature>
<keyword evidence="2" id="KW-0975">Bacterial flagellum</keyword>
<dbReference type="Pfam" id="PF00460">
    <property type="entry name" value="Flg_bb_rod"/>
    <property type="match status" value="1"/>
</dbReference>
<dbReference type="Proteomes" id="UP000184389">
    <property type="component" value="Unassembled WGS sequence"/>
</dbReference>
<keyword evidence="6" id="KW-0282">Flagellum</keyword>
<keyword evidence="6" id="KW-0966">Cell projection</keyword>
<feature type="domain" description="Flagellar basal-body/hook protein C-terminal" evidence="4">
    <location>
        <begin position="287"/>
        <end position="330"/>
    </location>
</feature>
<dbReference type="SUPFAM" id="SSF117143">
    <property type="entry name" value="Flagellar hook protein flgE"/>
    <property type="match status" value="1"/>
</dbReference>
<dbReference type="OrthoDB" id="9800375at2"/>
<dbReference type="AlphaFoldDB" id="A0A1M5SVH6"/>
<evidence type="ECO:0000256" key="2">
    <source>
        <dbReference type="RuleBase" id="RU362116"/>
    </source>
</evidence>
<dbReference type="InterPro" id="IPR020013">
    <property type="entry name" value="Flagellar_FlgE/F/G"/>
</dbReference>
<dbReference type="InterPro" id="IPR010930">
    <property type="entry name" value="Flg_bb/hook_C_dom"/>
</dbReference>
<keyword evidence="7" id="KW-1185">Reference proteome</keyword>